<sequence>MTLHAIEIILTRSVNTLELRAAQQESRLPLAAADDRRRLVVLVSAKNEGRAMRKIWKRLEDALPIDVLCSLFPGPDGKHLMSIPLSDDL</sequence>
<name>A0ABW0CE85_STRCD</name>
<dbReference type="Proteomes" id="UP001596263">
    <property type="component" value="Unassembled WGS sequence"/>
</dbReference>
<dbReference type="RefSeq" id="WP_380849995.1">
    <property type="nucleotide sequence ID" value="NZ_JBHSKM010000004.1"/>
</dbReference>
<dbReference type="EMBL" id="JBHSKM010000004">
    <property type="protein sequence ID" value="MFC5214171.1"/>
    <property type="molecule type" value="Genomic_DNA"/>
</dbReference>
<gene>
    <name evidence="1" type="ORF">ACFPQ9_10080</name>
</gene>
<protein>
    <submittedName>
        <fullName evidence="1">Uncharacterized protein</fullName>
    </submittedName>
</protein>
<proteinExistence type="predicted"/>
<evidence type="ECO:0000313" key="2">
    <source>
        <dbReference type="Proteomes" id="UP001596263"/>
    </source>
</evidence>
<organism evidence="1 2">
    <name type="scientific">Streptomyces coerulescens</name>
    <dbReference type="NCBI Taxonomy" id="29304"/>
    <lineage>
        <taxon>Bacteria</taxon>
        <taxon>Bacillati</taxon>
        <taxon>Actinomycetota</taxon>
        <taxon>Actinomycetes</taxon>
        <taxon>Kitasatosporales</taxon>
        <taxon>Streptomycetaceae</taxon>
        <taxon>Streptomyces</taxon>
    </lineage>
</organism>
<keyword evidence="2" id="KW-1185">Reference proteome</keyword>
<accession>A0ABW0CE85</accession>
<reference evidence="2" key="1">
    <citation type="journal article" date="2019" name="Int. J. Syst. Evol. Microbiol.">
        <title>The Global Catalogue of Microorganisms (GCM) 10K type strain sequencing project: providing services to taxonomists for standard genome sequencing and annotation.</title>
        <authorList>
            <consortium name="The Broad Institute Genomics Platform"/>
            <consortium name="The Broad Institute Genome Sequencing Center for Infectious Disease"/>
            <person name="Wu L."/>
            <person name="Ma J."/>
        </authorList>
    </citation>
    <scope>NUCLEOTIDE SEQUENCE [LARGE SCALE GENOMIC DNA]</scope>
    <source>
        <strain evidence="2">KCTC 42586</strain>
    </source>
</reference>
<comment type="caution">
    <text evidence="1">The sequence shown here is derived from an EMBL/GenBank/DDBJ whole genome shotgun (WGS) entry which is preliminary data.</text>
</comment>
<evidence type="ECO:0000313" key="1">
    <source>
        <dbReference type="EMBL" id="MFC5214171.1"/>
    </source>
</evidence>